<dbReference type="RefSeq" id="WP_256945689.1">
    <property type="nucleotide sequence ID" value="NZ_JANHNZ010000009.1"/>
</dbReference>
<dbReference type="SUPFAM" id="SSF54427">
    <property type="entry name" value="NTF2-like"/>
    <property type="match status" value="1"/>
</dbReference>
<evidence type="ECO:0000313" key="2">
    <source>
        <dbReference type="EMBL" id="MCQ9210578.1"/>
    </source>
</evidence>
<reference evidence="2" key="3">
    <citation type="journal article" date="2023" name="Microbiol. Resour. Announc.">
        <title>Draft Genome Sequence of Granulicatella sp. Strain S8, Isolated from a Marine Fish, Seriola quinqueradiata.</title>
        <authorList>
            <person name="Lee M."/>
            <person name="Farooq A."/>
            <person name="Jeong J.B."/>
            <person name="Jung M.Y."/>
        </authorList>
    </citation>
    <scope>NUCLEOTIDE SEQUENCE</scope>
    <source>
        <strain evidence="2">S8</strain>
    </source>
</reference>
<dbReference type="Gene3D" id="3.10.450.50">
    <property type="match status" value="1"/>
</dbReference>
<comment type="caution">
    <text evidence="2">The sequence shown here is derived from an EMBL/GenBank/DDBJ whole genome shotgun (WGS) entry which is preliminary data.</text>
</comment>
<dbReference type="Pfam" id="PF13577">
    <property type="entry name" value="SnoaL_4"/>
    <property type="match status" value="1"/>
</dbReference>
<protein>
    <submittedName>
        <fullName evidence="2">Nuclear transport factor 2 family protein</fullName>
    </submittedName>
</protein>
<dbReference type="InterPro" id="IPR032710">
    <property type="entry name" value="NTF2-like_dom_sf"/>
</dbReference>
<accession>A0ABT1WQ14</accession>
<evidence type="ECO:0000313" key="3">
    <source>
        <dbReference type="Proteomes" id="UP001059480"/>
    </source>
</evidence>
<dbReference type="Proteomes" id="UP001059480">
    <property type="component" value="Unassembled WGS sequence"/>
</dbReference>
<name>A0ABT1WQ14_9LACT</name>
<reference evidence="2" key="2">
    <citation type="journal article" date="2023" name="Curr. Microbiol.">
        <title>Granulicatella seriolae sp. nov., a Novel Facultative Anaerobe Isolated from Yellowtail Marine Fish.</title>
        <authorList>
            <person name="Lee M."/>
            <person name="Choi Y.J."/>
            <person name="Farooq A."/>
            <person name="Jeong J.B."/>
            <person name="Jung M.Y."/>
        </authorList>
    </citation>
    <scope>NUCLEOTIDE SEQUENCE</scope>
    <source>
        <strain evidence="2">S8</strain>
    </source>
</reference>
<evidence type="ECO:0000259" key="1">
    <source>
        <dbReference type="Pfam" id="PF13577"/>
    </source>
</evidence>
<feature type="domain" description="SnoaL-like" evidence="1">
    <location>
        <begin position="12"/>
        <end position="142"/>
    </location>
</feature>
<gene>
    <name evidence="2" type="ORF">NPA36_08445</name>
</gene>
<dbReference type="EMBL" id="JANHNZ010000009">
    <property type="protein sequence ID" value="MCQ9210578.1"/>
    <property type="molecule type" value="Genomic_DNA"/>
</dbReference>
<sequence length="154" mass="17975">MTEQNVANFMVETTDRREIRELVDNYAFYADSCEVQKQADLFTEDIVYTVDYLDNPEAKQTIVGKENLLPLFESLTTYHTKTHFNGQTKITTLAETEATGVAYCMAHHISFDENGKQNNMVASIRYDDKYIKQDGKWLFAERYLTINWVENRSF</sequence>
<keyword evidence="3" id="KW-1185">Reference proteome</keyword>
<organism evidence="2 3">
    <name type="scientific">Granulicatella seriolae</name>
    <dbReference type="NCBI Taxonomy" id="2967226"/>
    <lineage>
        <taxon>Bacteria</taxon>
        <taxon>Bacillati</taxon>
        <taxon>Bacillota</taxon>
        <taxon>Bacilli</taxon>
        <taxon>Lactobacillales</taxon>
        <taxon>Carnobacteriaceae</taxon>
        <taxon>Granulicatella</taxon>
    </lineage>
</organism>
<dbReference type="InterPro" id="IPR037401">
    <property type="entry name" value="SnoaL-like"/>
</dbReference>
<proteinExistence type="predicted"/>
<reference evidence="2" key="1">
    <citation type="submission" date="2022-07" db="EMBL/GenBank/DDBJ databases">
        <authorList>
            <person name="Jung M.-Y."/>
            <person name="Lee M."/>
        </authorList>
    </citation>
    <scope>NUCLEOTIDE SEQUENCE</scope>
    <source>
        <strain evidence="2">S8</strain>
    </source>
</reference>